<keyword evidence="3" id="KW-1003">Cell membrane</keyword>
<dbReference type="PANTHER" id="PTHR39342">
    <property type="entry name" value="UPF0283 MEMBRANE PROTEIN YCJF"/>
    <property type="match status" value="1"/>
</dbReference>
<keyword evidence="9" id="KW-0614">Plasmid</keyword>
<name>A0AA92G673_9BACT</name>
<keyword evidence="4" id="KW-0997">Cell inner membrane</keyword>
<dbReference type="PANTHER" id="PTHR39342:SF1">
    <property type="entry name" value="UPF0283 MEMBRANE PROTEIN YCJF"/>
    <property type="match status" value="1"/>
</dbReference>
<dbReference type="RefSeq" id="WP_191342107.1">
    <property type="nucleotide sequence ID" value="NZ_CP059996.1"/>
</dbReference>
<sequence>MSIIKPFSEIVTESNTNEEKPLIKPFIEDADGGVEITEDTFDALTSMESLTTFQKCVQFLSSLSGLISILIMFVLVALIVDSFKTLLELFSSGSLLDMVYFGALLVLIATLSLFTFKNYQQIKRLKNVQETQQFYAKQKINPDKHIVPQTLELLTLYSSSANNDLKQMVELLESRINNSQHYKEIYKDLDEEVLGVIDTEVKNKIKTASLQVALSTAISPVALLDAGLIVWRSFLLTKEISTLYGFKAGWLSTIVLLKKGIFNVCFAGVTELAGELASEVFSASAINKFSISAGQGLANGVLLARLGFGVMEACRPLPFSEKKPNYIKTIWSAIKDAVFASQKKTKNESIEK</sequence>
<dbReference type="AlphaFoldDB" id="A0AA92G673"/>
<dbReference type="InterPro" id="IPR006507">
    <property type="entry name" value="UPF0283"/>
</dbReference>
<protein>
    <submittedName>
        <fullName evidence="9">DUF697 domain-containing protein</fullName>
    </submittedName>
</protein>
<dbReference type="EMBL" id="CP059996">
    <property type="protein sequence ID" value="QNA70465.1"/>
    <property type="molecule type" value="Genomic_DNA"/>
</dbReference>
<keyword evidence="6 8" id="KW-1133">Transmembrane helix</keyword>
<evidence type="ECO:0000256" key="8">
    <source>
        <dbReference type="SAM" id="Phobius"/>
    </source>
</evidence>
<comment type="similarity">
    <text evidence="2">Belongs to the UPF0283 family.</text>
</comment>
<feature type="transmembrane region" description="Helical" evidence="8">
    <location>
        <begin position="99"/>
        <end position="116"/>
    </location>
</feature>
<dbReference type="NCBIfam" id="TIGR01620">
    <property type="entry name" value="hyp_HI0043"/>
    <property type="match status" value="1"/>
</dbReference>
<keyword evidence="7 8" id="KW-0472">Membrane</keyword>
<gene>
    <name evidence="9" type="ORF">FA584_14265</name>
</gene>
<reference evidence="9 10" key="1">
    <citation type="submission" date="2020-08" db="EMBL/GenBank/DDBJ databases">
        <title>Genome of Dechlorinating Sulfurospirillum strain ACSDCE.</title>
        <authorList>
            <person name="Yang Y."/>
            <person name="Huo L."/>
            <person name="Yan J."/>
        </authorList>
    </citation>
    <scope>NUCLEOTIDE SEQUENCE [LARGE SCALE GENOMIC DNA]</scope>
    <source>
        <strain evidence="9 10">ACSDCE</strain>
        <plasmid evidence="9 10">pSDCE1</plasmid>
    </source>
</reference>
<dbReference type="Pfam" id="PF05128">
    <property type="entry name" value="DUF697"/>
    <property type="match status" value="1"/>
</dbReference>
<evidence type="ECO:0000256" key="3">
    <source>
        <dbReference type="ARBA" id="ARBA00022475"/>
    </source>
</evidence>
<dbReference type="InterPro" id="IPR021147">
    <property type="entry name" value="DUF697"/>
</dbReference>
<dbReference type="Proteomes" id="UP000502831">
    <property type="component" value="Plasmid pSDCE1"/>
</dbReference>
<evidence type="ECO:0000313" key="9">
    <source>
        <dbReference type="EMBL" id="QNA70465.1"/>
    </source>
</evidence>
<evidence type="ECO:0000313" key="10">
    <source>
        <dbReference type="Proteomes" id="UP000502831"/>
    </source>
</evidence>
<evidence type="ECO:0000256" key="2">
    <source>
        <dbReference type="ARBA" id="ARBA00008255"/>
    </source>
</evidence>
<feature type="transmembrane region" description="Helical" evidence="8">
    <location>
        <begin position="56"/>
        <end position="79"/>
    </location>
</feature>
<evidence type="ECO:0000256" key="7">
    <source>
        <dbReference type="ARBA" id="ARBA00023136"/>
    </source>
</evidence>
<evidence type="ECO:0000256" key="6">
    <source>
        <dbReference type="ARBA" id="ARBA00022989"/>
    </source>
</evidence>
<keyword evidence="5 8" id="KW-0812">Transmembrane</keyword>
<evidence type="ECO:0000256" key="5">
    <source>
        <dbReference type="ARBA" id="ARBA00022692"/>
    </source>
</evidence>
<organism evidence="9 10">
    <name type="scientific">Sulfurospirillum diekertiae</name>
    <dbReference type="NCBI Taxonomy" id="1854492"/>
    <lineage>
        <taxon>Bacteria</taxon>
        <taxon>Pseudomonadati</taxon>
        <taxon>Campylobacterota</taxon>
        <taxon>Epsilonproteobacteria</taxon>
        <taxon>Campylobacterales</taxon>
        <taxon>Sulfurospirillaceae</taxon>
        <taxon>Sulfurospirillum</taxon>
    </lineage>
</organism>
<comment type="subcellular location">
    <subcellularLocation>
        <location evidence="1">Cell inner membrane</location>
        <topology evidence="1">Multi-pass membrane protein</topology>
    </subcellularLocation>
</comment>
<proteinExistence type="inferred from homology"/>
<evidence type="ECO:0000256" key="1">
    <source>
        <dbReference type="ARBA" id="ARBA00004429"/>
    </source>
</evidence>
<evidence type="ECO:0000256" key="4">
    <source>
        <dbReference type="ARBA" id="ARBA00022519"/>
    </source>
</evidence>
<dbReference type="GO" id="GO:0005886">
    <property type="term" value="C:plasma membrane"/>
    <property type="evidence" value="ECO:0007669"/>
    <property type="project" value="UniProtKB-SubCell"/>
</dbReference>
<accession>A0AA92G673</accession>
<geneLocation type="plasmid" evidence="9 10">
    <name>pSDCE1</name>
</geneLocation>